<comment type="function">
    <text evidence="1">With S4 and S12 plays an important role in translational accuracy.</text>
</comment>
<name>M2XPZ3_GALSU</name>
<evidence type="ECO:0000259" key="10">
    <source>
        <dbReference type="PROSITE" id="PS50881"/>
    </source>
</evidence>
<dbReference type="RefSeq" id="XP_005708807.1">
    <property type="nucleotide sequence ID" value="XM_005708750.1"/>
</dbReference>
<evidence type="ECO:0000313" key="12">
    <source>
        <dbReference type="Proteomes" id="UP000030680"/>
    </source>
</evidence>
<dbReference type="InterPro" id="IPR000851">
    <property type="entry name" value="Ribosomal_uS5"/>
</dbReference>
<dbReference type="Pfam" id="PF03719">
    <property type="entry name" value="Ribosomal_S5_C"/>
    <property type="match status" value="1"/>
</dbReference>
<dbReference type="InterPro" id="IPR014721">
    <property type="entry name" value="Ribsml_uS5_D2-typ_fold_subgr"/>
</dbReference>
<evidence type="ECO:0000313" key="11">
    <source>
        <dbReference type="EMBL" id="EME32287.1"/>
    </source>
</evidence>
<dbReference type="Pfam" id="PF00333">
    <property type="entry name" value="Ribosomal_S5"/>
    <property type="match status" value="1"/>
</dbReference>
<feature type="region of interest" description="Disordered" evidence="9">
    <location>
        <begin position="70"/>
        <end position="113"/>
    </location>
</feature>
<dbReference type="GO" id="GO:1990904">
    <property type="term" value="C:ribonucleoprotein complex"/>
    <property type="evidence" value="ECO:0007669"/>
    <property type="project" value="UniProtKB-UniRule"/>
</dbReference>
<dbReference type="PANTHER" id="PTHR48277">
    <property type="entry name" value="MITOCHONDRIAL RIBOSOMAL PROTEIN S5"/>
    <property type="match status" value="1"/>
</dbReference>
<comment type="similarity">
    <text evidence="2 8">Belongs to the universal ribosomal protein uS5 family.</text>
</comment>
<gene>
    <name evidence="11" type="ORF">Gasu_06950</name>
</gene>
<dbReference type="GO" id="GO:0005737">
    <property type="term" value="C:cytoplasm"/>
    <property type="evidence" value="ECO:0007669"/>
    <property type="project" value="UniProtKB-ARBA"/>
</dbReference>
<dbReference type="SUPFAM" id="SSF54211">
    <property type="entry name" value="Ribosomal protein S5 domain 2-like"/>
    <property type="match status" value="1"/>
</dbReference>
<dbReference type="GO" id="GO:0006412">
    <property type="term" value="P:translation"/>
    <property type="evidence" value="ECO:0007669"/>
    <property type="project" value="InterPro"/>
</dbReference>
<evidence type="ECO:0000256" key="5">
    <source>
        <dbReference type="ARBA" id="ARBA00025844"/>
    </source>
</evidence>
<dbReference type="InterPro" id="IPR020568">
    <property type="entry name" value="Ribosomal_Su5_D2-typ_SF"/>
</dbReference>
<dbReference type="PROSITE" id="PS50881">
    <property type="entry name" value="S5_DSRBD"/>
    <property type="match status" value="1"/>
</dbReference>
<evidence type="ECO:0000256" key="1">
    <source>
        <dbReference type="ARBA" id="ARBA00002524"/>
    </source>
</evidence>
<dbReference type="PANTHER" id="PTHR48277:SF1">
    <property type="entry name" value="MITOCHONDRIAL RIBOSOMAL PROTEIN S5"/>
    <property type="match status" value="1"/>
</dbReference>
<feature type="domain" description="S5 DRBM" evidence="10">
    <location>
        <begin position="294"/>
        <end position="357"/>
    </location>
</feature>
<accession>M2XPZ3</accession>
<dbReference type="STRING" id="130081.M2XPZ3"/>
<dbReference type="GeneID" id="17090878"/>
<evidence type="ECO:0000256" key="7">
    <source>
        <dbReference type="PROSITE-ProRule" id="PRU00268"/>
    </source>
</evidence>
<feature type="compositionally biased region" description="Polar residues" evidence="9">
    <location>
        <begin position="87"/>
        <end position="96"/>
    </location>
</feature>
<dbReference type="FunFam" id="3.30.230.10:FF:000002">
    <property type="entry name" value="30S ribosomal protein S5"/>
    <property type="match status" value="1"/>
</dbReference>
<evidence type="ECO:0000256" key="3">
    <source>
        <dbReference type="ARBA" id="ARBA00022980"/>
    </source>
</evidence>
<keyword evidence="4 7" id="KW-0687">Ribonucleoprotein</keyword>
<dbReference type="GO" id="GO:0003735">
    <property type="term" value="F:structural constituent of ribosome"/>
    <property type="evidence" value="ECO:0007669"/>
    <property type="project" value="UniProtKB-UniRule"/>
</dbReference>
<comment type="subunit">
    <text evidence="5">Part of the 30S ribosomal subunit. Contacts protein S4.</text>
</comment>
<organism evidence="11 12">
    <name type="scientific">Galdieria sulphuraria</name>
    <name type="common">Red alga</name>
    <dbReference type="NCBI Taxonomy" id="130081"/>
    <lineage>
        <taxon>Eukaryota</taxon>
        <taxon>Rhodophyta</taxon>
        <taxon>Bangiophyceae</taxon>
        <taxon>Galdieriales</taxon>
        <taxon>Galdieriaceae</taxon>
        <taxon>Galdieria</taxon>
    </lineage>
</organism>
<keyword evidence="3 7" id="KW-0689">Ribosomal protein</keyword>
<reference evidence="12" key="1">
    <citation type="journal article" date="2013" name="Science">
        <title>Gene transfer from bacteria and archaea facilitated evolution of an extremophilic eukaryote.</title>
        <authorList>
            <person name="Schonknecht G."/>
            <person name="Chen W.H."/>
            <person name="Ternes C.M."/>
            <person name="Barbier G.G."/>
            <person name="Shrestha R.P."/>
            <person name="Stanke M."/>
            <person name="Brautigam A."/>
            <person name="Baker B.J."/>
            <person name="Banfield J.F."/>
            <person name="Garavito R.M."/>
            <person name="Carr K."/>
            <person name="Wilkerson C."/>
            <person name="Rensing S.A."/>
            <person name="Gagneul D."/>
            <person name="Dickenson N.E."/>
            <person name="Oesterhelt C."/>
            <person name="Lercher M.J."/>
            <person name="Weber A.P."/>
        </authorList>
    </citation>
    <scope>NUCLEOTIDE SEQUENCE [LARGE SCALE GENOMIC DNA]</scope>
    <source>
        <strain evidence="12">074W</strain>
    </source>
</reference>
<dbReference type="SUPFAM" id="SSF54768">
    <property type="entry name" value="dsRNA-binding domain-like"/>
    <property type="match status" value="1"/>
</dbReference>
<proteinExistence type="inferred from homology"/>
<evidence type="ECO:0000256" key="2">
    <source>
        <dbReference type="ARBA" id="ARBA00008945"/>
    </source>
</evidence>
<dbReference type="InterPro" id="IPR005324">
    <property type="entry name" value="Ribosomal_uS5_C"/>
</dbReference>
<dbReference type="Gramene" id="EME32287">
    <property type="protein sequence ID" value="EME32287"/>
    <property type="gene ID" value="Gasu_06950"/>
</dbReference>
<feature type="compositionally biased region" description="Basic and acidic residues" evidence="9">
    <location>
        <begin position="76"/>
        <end position="85"/>
    </location>
</feature>
<dbReference type="AlphaFoldDB" id="M2XPZ3"/>
<dbReference type="eggNOG" id="KOG2646">
    <property type="taxonomic scope" value="Eukaryota"/>
</dbReference>
<dbReference type="GO" id="GO:0003723">
    <property type="term" value="F:RNA binding"/>
    <property type="evidence" value="ECO:0007669"/>
    <property type="project" value="InterPro"/>
</dbReference>
<evidence type="ECO:0000256" key="4">
    <source>
        <dbReference type="ARBA" id="ARBA00023274"/>
    </source>
</evidence>
<dbReference type="Gene3D" id="3.30.160.20">
    <property type="match status" value="1"/>
</dbReference>
<sequence>MLRILARQPFYAIVTRLISRSSQTFVTKDSRETLRKNLVVFPKCWNAFSTRSERRFSKLREMNSWCPRRFCSSDSEDSKSRKETLTDYENSSNHTFEGSGGIPVFGKEDSDPSQLGKDYVRLVSLLVRMPELVEFAAKSYHVGNSSVADSFDDPEAISRLEKTRAELLARSIAERAGLAYDEIFESIREIEFSNISDKPKFLPVVYIPKFAVDLEQQAELYRCIDSLRTLFTMLDLYGEVPFPCAAWIDGEPVKPSSEADYLREIGSETESPELIRARRQLEDTIIPSRVLRGFEAKLLELRRTARVTRGGTVWSYRAFVVVGNYEGTAGYGMGKSASPRHAVSLAIRDSMKHMIHVERYQDRTIYHPLDFTFKASRVLVFPGRTGKGILSGPLFTVVLTVFGFQDISAKMMGSHNRINTVKALFGALSTHRTVKEVAAIRGVNYLDLGLTNKEETKERNQYMEFL</sequence>
<dbReference type="GO" id="GO:0005840">
    <property type="term" value="C:ribosome"/>
    <property type="evidence" value="ECO:0007669"/>
    <property type="project" value="UniProtKB-KW"/>
</dbReference>
<dbReference type="EMBL" id="KB454487">
    <property type="protein sequence ID" value="EME32287.1"/>
    <property type="molecule type" value="Genomic_DNA"/>
</dbReference>
<evidence type="ECO:0000256" key="8">
    <source>
        <dbReference type="RuleBase" id="RU003823"/>
    </source>
</evidence>
<evidence type="ECO:0000256" key="9">
    <source>
        <dbReference type="SAM" id="MobiDB-lite"/>
    </source>
</evidence>
<dbReference type="Proteomes" id="UP000030680">
    <property type="component" value="Unassembled WGS sequence"/>
</dbReference>
<protein>
    <recommendedName>
        <fullName evidence="6">30S ribosomal protein S5, chloroplastic</fullName>
    </recommendedName>
</protein>
<dbReference type="KEGG" id="gsl:Gasu_06950"/>
<keyword evidence="12" id="KW-1185">Reference proteome</keyword>
<dbReference type="OrthoDB" id="4017at2759"/>
<dbReference type="Gene3D" id="3.30.230.10">
    <property type="match status" value="1"/>
</dbReference>
<dbReference type="InterPro" id="IPR013810">
    <property type="entry name" value="Ribosomal_uS5_N"/>
</dbReference>
<evidence type="ECO:0000256" key="6">
    <source>
        <dbReference type="ARBA" id="ARBA00035347"/>
    </source>
</evidence>